<evidence type="ECO:0000256" key="2">
    <source>
        <dbReference type="ARBA" id="ARBA00022723"/>
    </source>
</evidence>
<dbReference type="Gene3D" id="2.102.10.10">
    <property type="entry name" value="Rieske [2Fe-2S] iron-sulphur domain"/>
    <property type="match status" value="1"/>
</dbReference>
<evidence type="ECO:0000313" key="8">
    <source>
        <dbReference type="EMBL" id="PLN83552.1"/>
    </source>
</evidence>
<reference evidence="9" key="1">
    <citation type="submission" date="2017-12" db="EMBL/GenBank/DDBJ databases">
        <authorList>
            <consortium name="DOE Joint Genome Institute"/>
            <person name="Mondo S.J."/>
            <person name="Kjaerbolling I."/>
            <person name="Vesth T.C."/>
            <person name="Frisvad J.C."/>
            <person name="Nybo J.L."/>
            <person name="Theobald S."/>
            <person name="Kuo A."/>
            <person name="Bowyer P."/>
            <person name="Matsuda Y."/>
            <person name="Lyhne E.K."/>
            <person name="Kogle M.E."/>
            <person name="Clum A."/>
            <person name="Lipzen A."/>
            <person name="Salamov A."/>
            <person name="Ngan C.Y."/>
            <person name="Daum C."/>
            <person name="Chiniquy J."/>
            <person name="Barry K."/>
            <person name="LaButti K."/>
            <person name="Haridas S."/>
            <person name="Simmons B.A."/>
            <person name="Magnuson J.K."/>
            <person name="Mortensen U.H."/>
            <person name="Larsen T.O."/>
            <person name="Grigoriev I.V."/>
            <person name="Baker S.E."/>
            <person name="Andersen M.R."/>
            <person name="Nordberg H.P."/>
            <person name="Cantor M.N."/>
            <person name="Hua S.X."/>
        </authorList>
    </citation>
    <scope>NUCLEOTIDE SEQUENCE [LARGE SCALE GENOMIC DNA]</scope>
    <source>
        <strain evidence="9">IBT 19404</strain>
    </source>
</reference>
<evidence type="ECO:0000256" key="1">
    <source>
        <dbReference type="ARBA" id="ARBA00022714"/>
    </source>
</evidence>
<feature type="domain" description="Rieske" evidence="7">
    <location>
        <begin position="95"/>
        <end position="182"/>
    </location>
</feature>
<dbReference type="InterPro" id="IPR017941">
    <property type="entry name" value="Rieske_2Fe-2S"/>
</dbReference>
<dbReference type="CDD" id="cd03469">
    <property type="entry name" value="Rieske_RO_Alpha_N"/>
    <property type="match status" value="1"/>
</dbReference>
<protein>
    <submittedName>
        <fullName evidence="8">Iron-sulfur cluster-binding protein</fullName>
    </submittedName>
</protein>
<evidence type="ECO:0000256" key="5">
    <source>
        <dbReference type="ARBA" id="ARBA00023014"/>
    </source>
</evidence>
<dbReference type="PANTHER" id="PTHR43756">
    <property type="entry name" value="CHOLINE MONOOXYGENASE, CHLOROPLASTIC"/>
    <property type="match status" value="1"/>
</dbReference>
<proteinExistence type="predicted"/>
<evidence type="ECO:0000256" key="3">
    <source>
        <dbReference type="ARBA" id="ARBA00023002"/>
    </source>
</evidence>
<keyword evidence="2" id="KW-0479">Metal-binding</keyword>
<evidence type="ECO:0000313" key="9">
    <source>
        <dbReference type="Proteomes" id="UP000235023"/>
    </source>
</evidence>
<gene>
    <name evidence="8" type="ORF">BDW42DRAFT_192208</name>
</gene>
<dbReference type="EMBL" id="KZ559518">
    <property type="protein sequence ID" value="PLN83552.1"/>
    <property type="molecule type" value="Genomic_DNA"/>
</dbReference>
<dbReference type="PANTHER" id="PTHR43756:SF6">
    <property type="entry name" value="CLUSTER-BINDING PROTEIN, PUTATIVE (AFU_ORTHOLOGUE AFUA_6G03920)-RELATED"/>
    <property type="match status" value="1"/>
</dbReference>
<dbReference type="OrthoDB" id="426882at2759"/>
<feature type="domain" description="Ig-like" evidence="6">
    <location>
        <begin position="391"/>
        <end position="429"/>
    </location>
</feature>
<dbReference type="InterPro" id="IPR001663">
    <property type="entry name" value="Rng_hydr_dOase-A"/>
</dbReference>
<dbReference type="Pfam" id="PF00355">
    <property type="entry name" value="Rieske"/>
    <property type="match status" value="1"/>
</dbReference>
<keyword evidence="3" id="KW-0560">Oxidoreductase</keyword>
<evidence type="ECO:0000256" key="4">
    <source>
        <dbReference type="ARBA" id="ARBA00023004"/>
    </source>
</evidence>
<dbReference type="Proteomes" id="UP000235023">
    <property type="component" value="Unassembled WGS sequence"/>
</dbReference>
<dbReference type="GO" id="GO:0051537">
    <property type="term" value="F:2 iron, 2 sulfur cluster binding"/>
    <property type="evidence" value="ECO:0007669"/>
    <property type="project" value="UniProtKB-KW"/>
</dbReference>
<evidence type="ECO:0000259" key="6">
    <source>
        <dbReference type="PROSITE" id="PS50835"/>
    </source>
</evidence>
<keyword evidence="1" id="KW-0001">2Fe-2S</keyword>
<dbReference type="GO" id="GO:0046872">
    <property type="term" value="F:metal ion binding"/>
    <property type="evidence" value="ECO:0007669"/>
    <property type="project" value="UniProtKB-KW"/>
</dbReference>
<keyword evidence="9" id="KW-1185">Reference proteome</keyword>
<dbReference type="SUPFAM" id="SSF50022">
    <property type="entry name" value="ISP domain"/>
    <property type="match status" value="1"/>
</dbReference>
<keyword evidence="5" id="KW-0411">Iron-sulfur</keyword>
<dbReference type="PROSITE" id="PS51296">
    <property type="entry name" value="RIESKE"/>
    <property type="match status" value="1"/>
</dbReference>
<dbReference type="InterPro" id="IPR036922">
    <property type="entry name" value="Rieske_2Fe-2S_sf"/>
</dbReference>
<sequence>MDSLSAMLLAFLAGFIFLYQRWSRPILWSTKLPFARKPTSTQPNTITLESSIHGVFKEPNLPPDWLVGNQTFELEKRAIFSKTWICLAHRSRFRKPGDYQSFTLAGFPLFLILSKDSEVRAFHNVCRHRAYTITKKESGTTPVLGCRYHGWSYNTFGALIKAPHFDSVPGFDKAQNGLFQISAFTSGSGFVFVNLEVAMTVGPPDVGPLDAFAGRGGLATRDTSPWVAGEVIEGTFNWKLGVKLLHLDTQRLEKGVAPAPWLANLISRFQGRQESCALFPTTSVATIHGTRWWYMVNLLPLAPEKTVVRCDLHCSEPASKAQVDKAMEKLMLLLQENVREIEVEYRTLTDAARDTHMPSASKKSEDHRTAILDRLQDHVKLEKAQGSQIHPAMRKRRENPQFEQAEQLCQSLDCVASAGVDISSKALAW</sequence>
<accession>A0A2J5I166</accession>
<organism evidence="8 9">
    <name type="scientific">Aspergillus taichungensis</name>
    <dbReference type="NCBI Taxonomy" id="482145"/>
    <lineage>
        <taxon>Eukaryota</taxon>
        <taxon>Fungi</taxon>
        <taxon>Dikarya</taxon>
        <taxon>Ascomycota</taxon>
        <taxon>Pezizomycotina</taxon>
        <taxon>Eurotiomycetes</taxon>
        <taxon>Eurotiomycetidae</taxon>
        <taxon>Eurotiales</taxon>
        <taxon>Aspergillaceae</taxon>
        <taxon>Aspergillus</taxon>
        <taxon>Aspergillus subgen. Circumdati</taxon>
    </lineage>
</organism>
<evidence type="ECO:0000259" key="7">
    <source>
        <dbReference type="PROSITE" id="PS51296"/>
    </source>
</evidence>
<dbReference type="AlphaFoldDB" id="A0A2J5I166"/>
<dbReference type="PRINTS" id="PR00090">
    <property type="entry name" value="RNGDIOXGNASE"/>
</dbReference>
<dbReference type="InterPro" id="IPR007110">
    <property type="entry name" value="Ig-like_dom"/>
</dbReference>
<dbReference type="PROSITE" id="PS50835">
    <property type="entry name" value="IG_LIKE"/>
    <property type="match status" value="1"/>
</dbReference>
<name>A0A2J5I166_9EURO</name>
<dbReference type="GO" id="GO:0016491">
    <property type="term" value="F:oxidoreductase activity"/>
    <property type="evidence" value="ECO:0007669"/>
    <property type="project" value="UniProtKB-KW"/>
</dbReference>
<keyword evidence="4" id="KW-0408">Iron</keyword>